<name>A0A4S2MP98_9PEZI</name>
<keyword evidence="2" id="KW-1133">Transmembrane helix</keyword>
<evidence type="ECO:0000256" key="1">
    <source>
        <dbReference type="SAM" id="MobiDB-lite"/>
    </source>
</evidence>
<evidence type="ECO:0000256" key="2">
    <source>
        <dbReference type="SAM" id="Phobius"/>
    </source>
</evidence>
<protein>
    <submittedName>
        <fullName evidence="3">Uncharacterized protein</fullName>
    </submittedName>
</protein>
<evidence type="ECO:0000313" key="4">
    <source>
        <dbReference type="Proteomes" id="UP000298138"/>
    </source>
</evidence>
<reference evidence="3 4" key="1">
    <citation type="submission" date="2019-04" db="EMBL/GenBank/DDBJ databases">
        <title>Comparative genomics and transcriptomics to analyze fruiting body development in filamentous ascomycetes.</title>
        <authorList>
            <consortium name="DOE Joint Genome Institute"/>
            <person name="Lutkenhaus R."/>
            <person name="Traeger S."/>
            <person name="Breuer J."/>
            <person name="Kuo A."/>
            <person name="Lipzen A."/>
            <person name="Pangilinan J."/>
            <person name="Dilworth D."/>
            <person name="Sandor L."/>
            <person name="Poggeler S."/>
            <person name="Barry K."/>
            <person name="Grigoriev I.V."/>
            <person name="Nowrousian M."/>
        </authorList>
    </citation>
    <scope>NUCLEOTIDE SEQUENCE [LARGE SCALE GENOMIC DNA]</scope>
    <source>
        <strain evidence="3 4">CBS 389.68</strain>
    </source>
</reference>
<dbReference type="AlphaFoldDB" id="A0A4S2MP98"/>
<proteinExistence type="predicted"/>
<keyword evidence="2" id="KW-0812">Transmembrane</keyword>
<feature type="region of interest" description="Disordered" evidence="1">
    <location>
        <begin position="20"/>
        <end position="39"/>
    </location>
</feature>
<dbReference type="InParanoid" id="A0A4S2MP98"/>
<gene>
    <name evidence="3" type="ORF">EX30DRAFT_397362</name>
</gene>
<organism evidence="3 4">
    <name type="scientific">Ascodesmis nigricans</name>
    <dbReference type="NCBI Taxonomy" id="341454"/>
    <lineage>
        <taxon>Eukaryota</taxon>
        <taxon>Fungi</taxon>
        <taxon>Dikarya</taxon>
        <taxon>Ascomycota</taxon>
        <taxon>Pezizomycotina</taxon>
        <taxon>Pezizomycetes</taxon>
        <taxon>Pezizales</taxon>
        <taxon>Ascodesmidaceae</taxon>
        <taxon>Ascodesmis</taxon>
    </lineage>
</organism>
<sequence length="137" mass="15498">MLLPLPSLVLAPFTPPPPHNPHIHPRALDDSSSPTPTNPPSIADRISIALAIILPFLWFLCVAFNLHRWEAKPTGWTFAKWFFCAPIVVLVRRRREGMEDTEARAGEPVGGEERRSGVRRVVERVVRRLEGRRPGRV</sequence>
<keyword evidence="2" id="KW-0472">Membrane</keyword>
<evidence type="ECO:0000313" key="3">
    <source>
        <dbReference type="EMBL" id="TGZ79011.1"/>
    </source>
</evidence>
<accession>A0A4S2MP98</accession>
<feature type="transmembrane region" description="Helical" evidence="2">
    <location>
        <begin position="48"/>
        <end position="67"/>
    </location>
</feature>
<dbReference type="Proteomes" id="UP000298138">
    <property type="component" value="Unassembled WGS sequence"/>
</dbReference>
<dbReference type="EMBL" id="ML220135">
    <property type="protein sequence ID" value="TGZ79011.1"/>
    <property type="molecule type" value="Genomic_DNA"/>
</dbReference>
<keyword evidence="4" id="KW-1185">Reference proteome</keyword>